<dbReference type="GO" id="GO:0016226">
    <property type="term" value="P:iron-sulfur cluster assembly"/>
    <property type="evidence" value="ECO:0007669"/>
    <property type="project" value="UniProtKB-UniRule"/>
</dbReference>
<evidence type="ECO:0000313" key="4">
    <source>
        <dbReference type="Proteomes" id="UP000078348"/>
    </source>
</evidence>
<dbReference type="InterPro" id="IPR011989">
    <property type="entry name" value="ARM-like"/>
</dbReference>
<dbReference type="SUPFAM" id="SSF48371">
    <property type="entry name" value="ARM repeat"/>
    <property type="match status" value="1"/>
</dbReference>
<dbReference type="PANTHER" id="PTHR12891:SF0">
    <property type="entry name" value="MMS19 NUCLEOTIDE EXCISION REPAIR PROTEIN HOMOLOG"/>
    <property type="match status" value="1"/>
</dbReference>
<dbReference type="Proteomes" id="UP000078348">
    <property type="component" value="Unassembled WGS sequence"/>
</dbReference>
<dbReference type="OrthoDB" id="342900at2759"/>
<keyword evidence="1" id="KW-0234">DNA repair</keyword>
<comment type="function">
    <text evidence="1">Key component of the cytosolic iron-sulfur protein assembly (CIA) complex, a multiprotein complex that mediates the incorporation of iron-sulfur cluster into apoproteins specifically involved in DNA metabolism and genomic integrity. In the CIA complex, MMS19 acts as an adapter between early-acting CIA components and a subset of cellular target iron-sulfur proteins.</text>
</comment>
<protein>
    <recommendedName>
        <fullName evidence="1">MMS19 nucleotide excision repair protein</fullName>
    </recommendedName>
</protein>
<dbReference type="STRING" id="478820.A0A196SFN7"/>
<dbReference type="GO" id="GO:0097361">
    <property type="term" value="C:cytosolic [4Fe-4S] assembly targeting complex"/>
    <property type="evidence" value="ECO:0007669"/>
    <property type="project" value="UniProtKB-UniRule"/>
</dbReference>
<keyword evidence="4" id="KW-1185">Reference proteome</keyword>
<accession>A0A196SFN7</accession>
<dbReference type="GO" id="GO:0051604">
    <property type="term" value="P:protein maturation"/>
    <property type="evidence" value="ECO:0007669"/>
    <property type="project" value="UniProtKB-UniRule"/>
</dbReference>
<dbReference type="GO" id="GO:0005634">
    <property type="term" value="C:nucleus"/>
    <property type="evidence" value="ECO:0007669"/>
    <property type="project" value="UniProtKB-SubCell"/>
</dbReference>
<evidence type="ECO:0000256" key="1">
    <source>
        <dbReference type="RuleBase" id="RU367072"/>
    </source>
</evidence>
<evidence type="ECO:0000313" key="3">
    <source>
        <dbReference type="EMBL" id="OAO14962.1"/>
    </source>
</evidence>
<keyword evidence="1" id="KW-0227">DNA damage</keyword>
<name>A0A196SFN7_BLAHN</name>
<dbReference type="InterPro" id="IPR039920">
    <property type="entry name" value="MMS19"/>
</dbReference>
<comment type="similarity">
    <text evidence="1">Belongs to the MET18/MMS19 family.</text>
</comment>
<comment type="caution">
    <text evidence="3">The sequence shown here is derived from an EMBL/GenBank/DDBJ whole genome shotgun (WGS) entry which is preliminary data.</text>
</comment>
<keyword evidence="1" id="KW-0539">Nucleus</keyword>
<organism evidence="3 4">
    <name type="scientific">Blastocystis sp. subtype 1 (strain ATCC 50177 / NandII)</name>
    <dbReference type="NCBI Taxonomy" id="478820"/>
    <lineage>
        <taxon>Eukaryota</taxon>
        <taxon>Sar</taxon>
        <taxon>Stramenopiles</taxon>
        <taxon>Bigyra</taxon>
        <taxon>Opalozoa</taxon>
        <taxon>Opalinata</taxon>
        <taxon>Blastocystidae</taxon>
        <taxon>Blastocystis</taxon>
    </lineage>
</organism>
<reference evidence="3 4" key="1">
    <citation type="submission" date="2016-05" db="EMBL/GenBank/DDBJ databases">
        <title>Nuclear genome of Blastocystis sp. subtype 1 NandII.</title>
        <authorList>
            <person name="Gentekaki E."/>
            <person name="Curtis B."/>
            <person name="Stairs C."/>
            <person name="Eme L."/>
            <person name="Herman E."/>
            <person name="Klimes V."/>
            <person name="Arias M.C."/>
            <person name="Elias M."/>
            <person name="Hilliou F."/>
            <person name="Klute M."/>
            <person name="Malik S.-B."/>
            <person name="Pightling A."/>
            <person name="Rachubinski R."/>
            <person name="Salas D."/>
            <person name="Schlacht A."/>
            <person name="Suga H."/>
            <person name="Archibald J."/>
            <person name="Ball S.G."/>
            <person name="Clark G."/>
            <person name="Dacks J."/>
            <person name="Van Der Giezen M."/>
            <person name="Tsaousis A."/>
            <person name="Roger A."/>
        </authorList>
    </citation>
    <scope>NUCLEOTIDE SEQUENCE [LARGE SCALE GENOMIC DNA]</scope>
    <source>
        <strain evidence="4">ATCC 50177 / NandII</strain>
    </source>
</reference>
<dbReference type="EMBL" id="LXWW01000191">
    <property type="protein sequence ID" value="OAO14962.1"/>
    <property type="molecule type" value="Genomic_DNA"/>
</dbReference>
<dbReference type="GO" id="GO:0006281">
    <property type="term" value="P:DNA repair"/>
    <property type="evidence" value="ECO:0007669"/>
    <property type="project" value="UniProtKB-UniRule"/>
</dbReference>
<gene>
    <name evidence="3" type="ORF">AV274_3309</name>
</gene>
<dbReference type="Pfam" id="PF14500">
    <property type="entry name" value="MMS19_N"/>
    <property type="match status" value="1"/>
</dbReference>
<dbReference type="Gene3D" id="1.25.10.10">
    <property type="entry name" value="Leucine-rich Repeat Variant"/>
    <property type="match status" value="1"/>
</dbReference>
<proteinExistence type="inferred from homology"/>
<comment type="subcellular location">
    <subcellularLocation>
        <location evidence="1">Nucleus</location>
    </subcellularLocation>
</comment>
<feature type="domain" description="MMS19 N-terminal" evidence="2">
    <location>
        <begin position="48"/>
        <end position="284"/>
    </location>
</feature>
<dbReference type="PANTHER" id="PTHR12891">
    <property type="entry name" value="DNA REPAIR/TRANSCRIPTION PROTEIN MET18/MMS19"/>
    <property type="match status" value="1"/>
</dbReference>
<dbReference type="InterPro" id="IPR016024">
    <property type="entry name" value="ARM-type_fold"/>
</dbReference>
<dbReference type="InterPro" id="IPR029240">
    <property type="entry name" value="MMS19_N"/>
</dbReference>
<dbReference type="AlphaFoldDB" id="A0A196SFN7"/>
<evidence type="ECO:0000259" key="2">
    <source>
        <dbReference type="Pfam" id="PF14500"/>
    </source>
</evidence>
<sequence>MSIREDIDCFCHIERSVEDRSSAYVRILSHLVNGSIRMLDFVDECTGLNAEDDSVRRRSVLLFRKLFGEESLQYDDPTMQVFFDFFVKRLSDFNVTEEVLRTLLAISSHHPAVGEQAAQGLLTFLSTNIKVGTFKYSCRKLVYALILPLLQSPSLYENQDDTVKAVVNIVENEKDPRGVVQVCKILETALQRFTAISGNSLNDLVMLGISYFPVTYITPPLISGNIDIVTSDEVKTAVISVLTASRSCIPLVLPFLETSLRDSSPNSKSQASFALLKIAQIFGWSRHMTPTACMTNGEESRWCMLLFEEFLQSAAGSEEEKNLLAALAAMAGGDSGAWGAHWARLAVQAVLKAPVSPESPHLCQVLRLCCLSGDGSGDGNGDGSGDGSGDGNGGRNNRAEVVGALREALTTSTDRDIQEGLLSALCAVLLPWSLPEIRTFFSRDVLERFRDMTKPLLPSETASIPQDKILLFLGSLLFSILLDETPSEHNFISLLSLPLAANPDLPHLFSLLLESRGKPLLLQAMFTLLEKEDPRETEAAAELLTSILKLPYDASVASCFQQALLSQLDPNSRLLLSKRLLHTLSLQPSHALLFSPLPQLALAQLQPSPTLLLQAVFALLGLARGQERELLAFLAGTKIQAISDLQALLACSDLSALVSKIEAICADSTNRAYSAILIRFVLHYSAIPAETLIAAVFPDFATLLSMDETLLREWIQNHPFFGSVSSSSFLLFQEVMADPILYPLPKRQQLLTWPLLSLTASSTPDQLAAVEGLLVASAIPVSLPPADAERILAVLQQDSGEAGLLLALRLLGAIDASEPAFAQQQMRVVVVALTQKKAVVAALRMTERLLRHNAGVVTEYLESVIPAVLDIVSDGKEKSEKSEKLDLEKPVRQLLGLKVLKTMTDLPLASVFKYTGGVARGLLPLLDDDQRVIREYAARVRNLWLMIH</sequence>